<protein>
    <submittedName>
        <fullName evidence="2">Uncharacterized protein</fullName>
    </submittedName>
</protein>
<name>A0A6A4HK63_9AGAR</name>
<dbReference type="EMBL" id="ML769472">
    <property type="protein sequence ID" value="KAE9399242.1"/>
    <property type="molecule type" value="Genomic_DNA"/>
</dbReference>
<dbReference type="Proteomes" id="UP000799118">
    <property type="component" value="Unassembled WGS sequence"/>
</dbReference>
<dbReference type="OrthoDB" id="201362at2759"/>
<evidence type="ECO:0000256" key="1">
    <source>
        <dbReference type="SAM" id="MobiDB-lite"/>
    </source>
</evidence>
<gene>
    <name evidence="2" type="ORF">BT96DRAFT_920313</name>
</gene>
<evidence type="ECO:0000313" key="2">
    <source>
        <dbReference type="EMBL" id="KAE9399242.1"/>
    </source>
</evidence>
<feature type="region of interest" description="Disordered" evidence="1">
    <location>
        <begin position="52"/>
        <end position="72"/>
    </location>
</feature>
<feature type="compositionally biased region" description="Pro residues" evidence="1">
    <location>
        <begin position="59"/>
        <end position="68"/>
    </location>
</feature>
<keyword evidence="3" id="KW-1185">Reference proteome</keyword>
<evidence type="ECO:0000313" key="3">
    <source>
        <dbReference type="Proteomes" id="UP000799118"/>
    </source>
</evidence>
<sequence length="144" mass="16036">MSTTLPIATKTFCRAKISRPALSTRSIGTFSRPPPPPLPRELQLEFEELQKKSESLPNPALPTAPLPETPVKMEGNITVNPIAGEQGGPKLNQSGKSMERIVKEIGALKDAFLTFRARALVYHRCILNNFRIHLYPYVLNSTLR</sequence>
<reference evidence="2" key="1">
    <citation type="journal article" date="2019" name="Environ. Microbiol.">
        <title>Fungal ecological strategies reflected in gene transcription - a case study of two litter decomposers.</title>
        <authorList>
            <person name="Barbi F."/>
            <person name="Kohler A."/>
            <person name="Barry K."/>
            <person name="Baskaran P."/>
            <person name="Daum C."/>
            <person name="Fauchery L."/>
            <person name="Ihrmark K."/>
            <person name="Kuo A."/>
            <person name="LaButti K."/>
            <person name="Lipzen A."/>
            <person name="Morin E."/>
            <person name="Grigoriev I.V."/>
            <person name="Henrissat B."/>
            <person name="Lindahl B."/>
            <person name="Martin F."/>
        </authorList>
    </citation>
    <scope>NUCLEOTIDE SEQUENCE</scope>
    <source>
        <strain evidence="2">JB14</strain>
    </source>
</reference>
<proteinExistence type="predicted"/>
<accession>A0A6A4HK63</accession>
<organism evidence="2 3">
    <name type="scientific">Gymnopus androsaceus JB14</name>
    <dbReference type="NCBI Taxonomy" id="1447944"/>
    <lineage>
        <taxon>Eukaryota</taxon>
        <taxon>Fungi</taxon>
        <taxon>Dikarya</taxon>
        <taxon>Basidiomycota</taxon>
        <taxon>Agaricomycotina</taxon>
        <taxon>Agaricomycetes</taxon>
        <taxon>Agaricomycetidae</taxon>
        <taxon>Agaricales</taxon>
        <taxon>Marasmiineae</taxon>
        <taxon>Omphalotaceae</taxon>
        <taxon>Gymnopus</taxon>
    </lineage>
</organism>
<dbReference type="AlphaFoldDB" id="A0A6A4HK63"/>